<sequence>MCLHTWGNVLYRRHYLKIEDDLTRGRVRMECTVAAIVFFVSDLLMSASAEIDTEVARLLRVSESETKVVNKLQL</sequence>
<name>A0A2P5DDB4_PARAD</name>
<proteinExistence type="predicted"/>
<accession>A0A2P5DDB4</accession>
<reference evidence="2" key="1">
    <citation type="submission" date="2016-06" db="EMBL/GenBank/DDBJ databases">
        <title>Parallel loss of symbiosis genes in relatives of nitrogen-fixing non-legume Parasponia.</title>
        <authorList>
            <person name="Van Velzen R."/>
            <person name="Holmer R."/>
            <person name="Bu F."/>
            <person name="Rutten L."/>
            <person name="Van Zeijl A."/>
            <person name="Liu W."/>
            <person name="Santuari L."/>
            <person name="Cao Q."/>
            <person name="Sharma T."/>
            <person name="Shen D."/>
            <person name="Roswanjaya Y."/>
            <person name="Wardhani T."/>
            <person name="Kalhor M.S."/>
            <person name="Jansen J."/>
            <person name="Van den Hoogen J."/>
            <person name="Gungor B."/>
            <person name="Hartog M."/>
            <person name="Hontelez J."/>
            <person name="Verver J."/>
            <person name="Yang W.-C."/>
            <person name="Schijlen E."/>
            <person name="Repin R."/>
            <person name="Schilthuizen M."/>
            <person name="Schranz E."/>
            <person name="Heidstra R."/>
            <person name="Miyata K."/>
            <person name="Fedorova E."/>
            <person name="Kohlen W."/>
            <person name="Bisseling T."/>
            <person name="Smit S."/>
            <person name="Geurts R."/>
        </authorList>
    </citation>
    <scope>NUCLEOTIDE SEQUENCE [LARGE SCALE GENOMIC DNA]</scope>
    <source>
        <strain evidence="2">cv. WU1-14</strain>
    </source>
</reference>
<gene>
    <name evidence="1" type="ORF">PanWU01x14_074230</name>
</gene>
<evidence type="ECO:0000313" key="2">
    <source>
        <dbReference type="Proteomes" id="UP000237105"/>
    </source>
</evidence>
<evidence type="ECO:0000313" key="1">
    <source>
        <dbReference type="EMBL" id="PON71283.1"/>
    </source>
</evidence>
<keyword evidence="2" id="KW-1185">Reference proteome</keyword>
<dbReference type="Proteomes" id="UP000237105">
    <property type="component" value="Unassembled WGS sequence"/>
</dbReference>
<dbReference type="EMBL" id="JXTB01000045">
    <property type="protein sequence ID" value="PON71283.1"/>
    <property type="molecule type" value="Genomic_DNA"/>
</dbReference>
<dbReference type="AlphaFoldDB" id="A0A2P5DDB4"/>
<protein>
    <submittedName>
        <fullName evidence="1">Uncharacterized protein</fullName>
    </submittedName>
</protein>
<comment type="caution">
    <text evidence="1">The sequence shown here is derived from an EMBL/GenBank/DDBJ whole genome shotgun (WGS) entry which is preliminary data.</text>
</comment>
<organism evidence="1 2">
    <name type="scientific">Parasponia andersonii</name>
    <name type="common">Sponia andersonii</name>
    <dbReference type="NCBI Taxonomy" id="3476"/>
    <lineage>
        <taxon>Eukaryota</taxon>
        <taxon>Viridiplantae</taxon>
        <taxon>Streptophyta</taxon>
        <taxon>Embryophyta</taxon>
        <taxon>Tracheophyta</taxon>
        <taxon>Spermatophyta</taxon>
        <taxon>Magnoliopsida</taxon>
        <taxon>eudicotyledons</taxon>
        <taxon>Gunneridae</taxon>
        <taxon>Pentapetalae</taxon>
        <taxon>rosids</taxon>
        <taxon>fabids</taxon>
        <taxon>Rosales</taxon>
        <taxon>Cannabaceae</taxon>
        <taxon>Parasponia</taxon>
    </lineage>
</organism>